<evidence type="ECO:0000256" key="4">
    <source>
        <dbReference type="ARBA" id="ARBA00022461"/>
    </source>
</evidence>
<feature type="transmembrane region" description="Helical" evidence="13">
    <location>
        <begin position="244"/>
        <end position="270"/>
    </location>
</feature>
<comment type="similarity">
    <text evidence="2 12">Belongs to the amiloride-sensitive sodium channel (TC 1.A.6) family.</text>
</comment>
<evidence type="ECO:0000256" key="13">
    <source>
        <dbReference type="SAM" id="Phobius"/>
    </source>
</evidence>
<keyword evidence="15" id="KW-1185">Reference proteome</keyword>
<dbReference type="Gene3D" id="1.10.287.770">
    <property type="entry name" value="YojJ-like"/>
    <property type="match status" value="1"/>
</dbReference>
<dbReference type="GO" id="GO:0005886">
    <property type="term" value="C:plasma membrane"/>
    <property type="evidence" value="ECO:0007669"/>
    <property type="project" value="TreeGrafter"/>
</dbReference>
<keyword evidence="11 12" id="KW-0407">Ion channel</keyword>
<evidence type="ECO:0000256" key="6">
    <source>
        <dbReference type="ARBA" id="ARBA00022989"/>
    </source>
</evidence>
<dbReference type="PANTHER" id="PTHR11690">
    <property type="entry name" value="AMILORIDE-SENSITIVE SODIUM CHANNEL-RELATED"/>
    <property type="match status" value="1"/>
</dbReference>
<dbReference type="GO" id="GO:0015280">
    <property type="term" value="F:ligand-gated sodium channel activity"/>
    <property type="evidence" value="ECO:0007669"/>
    <property type="project" value="TreeGrafter"/>
</dbReference>
<dbReference type="Gene3D" id="1.10.287.820">
    <property type="entry name" value="Acid-sensing ion channel domain"/>
    <property type="match status" value="1"/>
</dbReference>
<keyword evidence="10 12" id="KW-0739">Sodium transport</keyword>
<evidence type="ECO:0000256" key="10">
    <source>
        <dbReference type="ARBA" id="ARBA00023201"/>
    </source>
</evidence>
<keyword evidence="3 12" id="KW-0813">Transport</keyword>
<proteinExistence type="inferred from homology"/>
<evidence type="ECO:0000256" key="3">
    <source>
        <dbReference type="ARBA" id="ARBA00022448"/>
    </source>
</evidence>
<keyword evidence="9 13" id="KW-0472">Membrane</keyword>
<evidence type="ECO:0000256" key="7">
    <source>
        <dbReference type="ARBA" id="ARBA00023053"/>
    </source>
</evidence>
<evidence type="ECO:0000256" key="11">
    <source>
        <dbReference type="ARBA" id="ARBA00023303"/>
    </source>
</evidence>
<keyword evidence="5 12" id="KW-0812">Transmembrane</keyword>
<dbReference type="Pfam" id="PF00858">
    <property type="entry name" value="ASC"/>
    <property type="match status" value="1"/>
</dbReference>
<dbReference type="OrthoDB" id="5874059at2759"/>
<keyword evidence="4 12" id="KW-0894">Sodium channel</keyword>
<comment type="caution">
    <text evidence="14">The sequence shown here is derived from an EMBL/GenBank/DDBJ whole genome shotgun (WGS) entry which is preliminary data.</text>
</comment>
<evidence type="ECO:0000256" key="2">
    <source>
        <dbReference type="ARBA" id="ARBA00007193"/>
    </source>
</evidence>
<reference evidence="14" key="1">
    <citation type="submission" date="2021-03" db="EMBL/GenBank/DDBJ databases">
        <title>Chromosome level genome of the anhydrobiotic midge Polypedilum vanderplanki.</title>
        <authorList>
            <person name="Yoshida Y."/>
            <person name="Kikawada T."/>
            <person name="Gusev O."/>
        </authorList>
    </citation>
    <scope>NUCLEOTIDE SEQUENCE</scope>
    <source>
        <strain evidence="14">NIAS01</strain>
        <tissue evidence="14">Whole body or cell culture</tissue>
    </source>
</reference>
<dbReference type="InterPro" id="IPR001873">
    <property type="entry name" value="ENaC"/>
</dbReference>
<evidence type="ECO:0000256" key="1">
    <source>
        <dbReference type="ARBA" id="ARBA00004141"/>
    </source>
</evidence>
<keyword evidence="8 12" id="KW-0406">Ion transport</keyword>
<keyword evidence="6 13" id="KW-1133">Transmembrane helix</keyword>
<evidence type="ECO:0000313" key="15">
    <source>
        <dbReference type="Proteomes" id="UP001107558"/>
    </source>
</evidence>
<comment type="subcellular location">
    <subcellularLocation>
        <location evidence="1">Membrane</location>
        <topology evidence="1">Multi-pass membrane protein</topology>
    </subcellularLocation>
</comment>
<keyword evidence="7" id="KW-0915">Sodium</keyword>
<evidence type="ECO:0000256" key="9">
    <source>
        <dbReference type="ARBA" id="ARBA00023136"/>
    </source>
</evidence>
<evidence type="ECO:0000313" key="14">
    <source>
        <dbReference type="EMBL" id="KAG5679610.1"/>
    </source>
</evidence>
<organism evidence="14 15">
    <name type="scientific">Polypedilum vanderplanki</name>
    <name type="common">Sleeping chironomid midge</name>
    <dbReference type="NCBI Taxonomy" id="319348"/>
    <lineage>
        <taxon>Eukaryota</taxon>
        <taxon>Metazoa</taxon>
        <taxon>Ecdysozoa</taxon>
        <taxon>Arthropoda</taxon>
        <taxon>Hexapoda</taxon>
        <taxon>Insecta</taxon>
        <taxon>Pterygota</taxon>
        <taxon>Neoptera</taxon>
        <taxon>Endopterygota</taxon>
        <taxon>Diptera</taxon>
        <taxon>Nematocera</taxon>
        <taxon>Chironomoidea</taxon>
        <taxon>Chironomidae</taxon>
        <taxon>Chironominae</taxon>
        <taxon>Polypedilum</taxon>
        <taxon>Polypedilum</taxon>
    </lineage>
</organism>
<dbReference type="Proteomes" id="UP001107558">
    <property type="component" value="Chromosome 1"/>
</dbReference>
<evidence type="ECO:0000256" key="12">
    <source>
        <dbReference type="RuleBase" id="RU000679"/>
    </source>
</evidence>
<evidence type="ECO:0000256" key="8">
    <source>
        <dbReference type="ARBA" id="ARBA00023065"/>
    </source>
</evidence>
<sequence>MIESSKLLKSNISDDLKYFYNKNGTTYPWKTSAGGEKEFLLTFLNIGVSFECIKPSIAIHSPYEFPNSHDFLGVEDKHEYEIKIVPIITKTDESLRQMSFETRKCYFNDEKELKFFKIYTKNNCEFECLSHALYQICKCVPFYYIRNSTWDICNFYKMKNCIDNLLHMQSTEGNNCNCLPACNSVSYMYEIIQNKFTDDFRKNFTNVWGKRSLRQVKNLTLRSYYKDTEYYALLRHQEFKLVDFLSYVGGILGLFAGISSLSIFEVIYFITLRLFTDLWRHFRS</sequence>
<dbReference type="EMBL" id="JADBJN010000001">
    <property type="protein sequence ID" value="KAG5679610.1"/>
    <property type="molecule type" value="Genomic_DNA"/>
</dbReference>
<protein>
    <submittedName>
        <fullName evidence="14">Uncharacterized protein</fullName>
    </submittedName>
</protein>
<dbReference type="AlphaFoldDB" id="A0A9J6CC31"/>
<gene>
    <name evidence="14" type="ORF">PVAND_009170</name>
</gene>
<dbReference type="PANTHER" id="PTHR11690:SF288">
    <property type="entry name" value="AMILORIDE-SENSITIVE NA+ CHANNEL-RELATED"/>
    <property type="match status" value="1"/>
</dbReference>
<accession>A0A9J6CC31</accession>
<name>A0A9J6CC31_POLVA</name>
<evidence type="ECO:0000256" key="5">
    <source>
        <dbReference type="ARBA" id="ARBA00022692"/>
    </source>
</evidence>